<comment type="subcellular location">
    <subcellularLocation>
        <location evidence="1">Cell membrane</location>
    </subcellularLocation>
</comment>
<dbReference type="Pfam" id="PF18967">
    <property type="entry name" value="PycTM"/>
    <property type="match status" value="1"/>
</dbReference>
<proteinExistence type="predicted"/>
<name>A0ABV9ECR4_9ACTN</name>
<feature type="transmembrane region" description="Helical" evidence="8">
    <location>
        <begin position="167"/>
        <end position="187"/>
    </location>
</feature>
<evidence type="ECO:0000256" key="5">
    <source>
        <dbReference type="ARBA" id="ARBA00022989"/>
    </source>
</evidence>
<comment type="caution">
    <text evidence="10">The sequence shown here is derived from an EMBL/GenBank/DDBJ whole genome shotgun (WGS) entry which is preliminary data.</text>
</comment>
<keyword evidence="11" id="KW-1185">Reference proteome</keyword>
<feature type="domain" description="Pycsar effector protein" evidence="9">
    <location>
        <begin position="30"/>
        <end position="183"/>
    </location>
</feature>
<evidence type="ECO:0000256" key="6">
    <source>
        <dbReference type="ARBA" id="ARBA00023118"/>
    </source>
</evidence>
<evidence type="ECO:0000313" key="11">
    <source>
        <dbReference type="Proteomes" id="UP001595891"/>
    </source>
</evidence>
<accession>A0ABV9ECR4</accession>
<gene>
    <name evidence="10" type="ORF">ACFO8L_14150</name>
</gene>
<dbReference type="InterPro" id="IPR043760">
    <property type="entry name" value="PycTM_dom"/>
</dbReference>
<keyword evidence="6" id="KW-0051">Antiviral defense</keyword>
<evidence type="ECO:0000256" key="8">
    <source>
        <dbReference type="SAM" id="Phobius"/>
    </source>
</evidence>
<protein>
    <submittedName>
        <fullName evidence="10">Pycsar system effector family protein</fullName>
    </submittedName>
</protein>
<organism evidence="10 11">
    <name type="scientific">Sphaerisporangium corydalis</name>
    <dbReference type="NCBI Taxonomy" id="1441875"/>
    <lineage>
        <taxon>Bacteria</taxon>
        <taxon>Bacillati</taxon>
        <taxon>Actinomycetota</taxon>
        <taxon>Actinomycetes</taxon>
        <taxon>Streptosporangiales</taxon>
        <taxon>Streptosporangiaceae</taxon>
        <taxon>Sphaerisporangium</taxon>
    </lineage>
</organism>
<keyword evidence="2" id="KW-1003">Cell membrane</keyword>
<evidence type="ECO:0000256" key="2">
    <source>
        <dbReference type="ARBA" id="ARBA00022475"/>
    </source>
</evidence>
<reference evidence="11" key="1">
    <citation type="journal article" date="2019" name="Int. J. Syst. Evol. Microbiol.">
        <title>The Global Catalogue of Microorganisms (GCM) 10K type strain sequencing project: providing services to taxonomists for standard genome sequencing and annotation.</title>
        <authorList>
            <consortium name="The Broad Institute Genomics Platform"/>
            <consortium name="The Broad Institute Genome Sequencing Center for Infectious Disease"/>
            <person name="Wu L."/>
            <person name="Ma J."/>
        </authorList>
    </citation>
    <scope>NUCLEOTIDE SEQUENCE [LARGE SCALE GENOMIC DNA]</scope>
    <source>
        <strain evidence="11">CCUG 49560</strain>
    </source>
</reference>
<evidence type="ECO:0000259" key="9">
    <source>
        <dbReference type="Pfam" id="PF18967"/>
    </source>
</evidence>
<evidence type="ECO:0000313" key="10">
    <source>
        <dbReference type="EMBL" id="MFC4587232.1"/>
    </source>
</evidence>
<evidence type="ECO:0000256" key="7">
    <source>
        <dbReference type="ARBA" id="ARBA00023136"/>
    </source>
</evidence>
<evidence type="ECO:0000256" key="4">
    <source>
        <dbReference type="ARBA" id="ARBA00022741"/>
    </source>
</evidence>
<evidence type="ECO:0000256" key="1">
    <source>
        <dbReference type="ARBA" id="ARBA00004236"/>
    </source>
</evidence>
<keyword evidence="5 8" id="KW-1133">Transmembrane helix</keyword>
<evidence type="ECO:0000256" key="3">
    <source>
        <dbReference type="ARBA" id="ARBA00022692"/>
    </source>
</evidence>
<keyword evidence="4" id="KW-0547">Nucleotide-binding</keyword>
<keyword evidence="7 8" id="KW-0472">Membrane</keyword>
<feature type="transmembrane region" description="Helical" evidence="8">
    <location>
        <begin position="48"/>
        <end position="68"/>
    </location>
</feature>
<dbReference type="EMBL" id="JBHSFN010000007">
    <property type="protein sequence ID" value="MFC4587232.1"/>
    <property type="molecule type" value="Genomic_DNA"/>
</dbReference>
<keyword evidence="3 8" id="KW-0812">Transmembrane</keyword>
<sequence>MFPRILGALARPESNSRDLAEENACAYGARLLSEAREELTRADAKAQVLLGIVGLGLGATAAGLFAGSWSPFSLSNKVEWLWWSGSGAAFLALLFLASAVYPRTSRWGALDARPVIYWADILHYASTEEVALALKTSRASDLERVADQLRLVAGIVDRKYRLIRWGFWLLLVALVATLSAALINIVLR</sequence>
<dbReference type="Proteomes" id="UP001595891">
    <property type="component" value="Unassembled WGS sequence"/>
</dbReference>
<feature type="transmembrane region" description="Helical" evidence="8">
    <location>
        <begin position="80"/>
        <end position="101"/>
    </location>
</feature>